<dbReference type="GO" id="GO:0016740">
    <property type="term" value="F:transferase activity"/>
    <property type="evidence" value="ECO:0007669"/>
    <property type="project" value="UniProtKB-KW"/>
</dbReference>
<gene>
    <name evidence="5" type="ORF">GCM10017786_61980</name>
</gene>
<comment type="caution">
    <text evidence="5">The sequence shown here is derived from an EMBL/GenBank/DDBJ whole genome shotgun (WGS) entry which is preliminary data.</text>
</comment>
<protein>
    <submittedName>
        <fullName evidence="5">Glycosyl transferase</fullName>
    </submittedName>
</protein>
<sequence>MRVLLNAGPWLSVPPAGYGGIENVVATLVPALRDRGVQVVLATVGTSTIPADEVVFRHPVPQFPLLQLPYNRVMGCVMAHMDHVVRELARRDDVDLVHDHVEAVGPVVLAALGSAAPPALHTLHWDLGKHPALYENFDGRGRVWVNGVSADQLSRAPAALRAVSLGHVHLATPLAGRRVDVDKGRYAIVLGRITPGKGQDVAARLAHAAGQQLVLAGPVGPYDRPAALARALRDDPDATRNPDVQYWQERVRPWVDGRCVRWVGSVGPAERDELLAGAMVSLCPLQWDEPGGTAVVESLALGTPVAGYRRGCLPELVHDGVTGLLVDPGDEDGLVAAWRDARRLDPRACRRVAAERFAPSRMADDYVSLYEKVRAGQDPFA</sequence>
<dbReference type="Pfam" id="PF00534">
    <property type="entry name" value="Glycos_transf_1"/>
    <property type="match status" value="1"/>
</dbReference>
<evidence type="ECO:0000313" key="5">
    <source>
        <dbReference type="EMBL" id="GHF19639.1"/>
    </source>
</evidence>
<accession>A0ABQ3JFX7</accession>
<dbReference type="PANTHER" id="PTHR12526:SF595">
    <property type="entry name" value="BLL5217 PROTEIN"/>
    <property type="match status" value="1"/>
</dbReference>
<evidence type="ECO:0000256" key="2">
    <source>
        <dbReference type="ARBA" id="ARBA00022679"/>
    </source>
</evidence>
<keyword evidence="6" id="KW-1185">Reference proteome</keyword>
<feature type="domain" description="Glycosyltransferase subfamily 4-like N-terminal" evidence="4">
    <location>
        <begin position="18"/>
        <end position="140"/>
    </location>
</feature>
<dbReference type="InterPro" id="IPR001296">
    <property type="entry name" value="Glyco_trans_1"/>
</dbReference>
<evidence type="ECO:0000313" key="6">
    <source>
        <dbReference type="Proteomes" id="UP000605897"/>
    </source>
</evidence>
<feature type="domain" description="Glycosyl transferase family 1" evidence="3">
    <location>
        <begin position="182"/>
        <end position="340"/>
    </location>
</feature>
<keyword evidence="2 5" id="KW-0808">Transferase</keyword>
<dbReference type="SUPFAM" id="SSF53756">
    <property type="entry name" value="UDP-Glycosyltransferase/glycogen phosphorylase"/>
    <property type="match status" value="1"/>
</dbReference>
<dbReference type="Proteomes" id="UP000605897">
    <property type="component" value="Unassembled WGS sequence"/>
</dbReference>
<evidence type="ECO:0000259" key="3">
    <source>
        <dbReference type="Pfam" id="PF00534"/>
    </source>
</evidence>
<evidence type="ECO:0000259" key="4">
    <source>
        <dbReference type="Pfam" id="PF13439"/>
    </source>
</evidence>
<dbReference type="PANTHER" id="PTHR12526">
    <property type="entry name" value="GLYCOSYLTRANSFERASE"/>
    <property type="match status" value="1"/>
</dbReference>
<reference evidence="6" key="1">
    <citation type="journal article" date="2019" name="Int. J. Syst. Evol. Microbiol.">
        <title>The Global Catalogue of Microorganisms (GCM) 10K type strain sequencing project: providing services to taxonomists for standard genome sequencing and annotation.</title>
        <authorList>
            <consortium name="The Broad Institute Genomics Platform"/>
            <consortium name="The Broad Institute Genome Sequencing Center for Infectious Disease"/>
            <person name="Wu L."/>
            <person name="Ma J."/>
        </authorList>
    </citation>
    <scope>NUCLEOTIDE SEQUENCE [LARGE SCALE GENOMIC DNA]</scope>
    <source>
        <strain evidence="6">CGMCC 4.7677</strain>
    </source>
</reference>
<keyword evidence="1" id="KW-0328">Glycosyltransferase</keyword>
<dbReference type="EMBL" id="BNAU01000008">
    <property type="protein sequence ID" value="GHF19639.1"/>
    <property type="molecule type" value="Genomic_DNA"/>
</dbReference>
<dbReference type="Gene3D" id="3.40.50.2000">
    <property type="entry name" value="Glycogen Phosphorylase B"/>
    <property type="match status" value="2"/>
</dbReference>
<organism evidence="5 6">
    <name type="scientific">Amycolatopsis deserti</name>
    <dbReference type="NCBI Taxonomy" id="185696"/>
    <lineage>
        <taxon>Bacteria</taxon>
        <taxon>Bacillati</taxon>
        <taxon>Actinomycetota</taxon>
        <taxon>Actinomycetes</taxon>
        <taxon>Pseudonocardiales</taxon>
        <taxon>Pseudonocardiaceae</taxon>
        <taxon>Amycolatopsis</taxon>
    </lineage>
</organism>
<proteinExistence type="predicted"/>
<evidence type="ECO:0000256" key="1">
    <source>
        <dbReference type="ARBA" id="ARBA00022676"/>
    </source>
</evidence>
<dbReference type="RefSeq" id="WP_191248166.1">
    <property type="nucleotide sequence ID" value="NZ_BNAU01000008.1"/>
</dbReference>
<dbReference type="InterPro" id="IPR028098">
    <property type="entry name" value="Glyco_trans_4-like_N"/>
</dbReference>
<dbReference type="Pfam" id="PF13439">
    <property type="entry name" value="Glyco_transf_4"/>
    <property type="match status" value="1"/>
</dbReference>
<name>A0ABQ3JFX7_9PSEU</name>